<feature type="compositionally biased region" description="Low complexity" evidence="1">
    <location>
        <begin position="185"/>
        <end position="225"/>
    </location>
</feature>
<evidence type="ECO:0000256" key="1">
    <source>
        <dbReference type="SAM" id="MobiDB-lite"/>
    </source>
</evidence>
<protein>
    <submittedName>
        <fullName evidence="3">Uncharacterized protein</fullName>
    </submittedName>
</protein>
<accession>A0A0C2MU98</accession>
<proteinExistence type="predicted"/>
<name>A0A0C2MU98_THEKT</name>
<feature type="transmembrane region" description="Helical" evidence="2">
    <location>
        <begin position="283"/>
        <end position="300"/>
    </location>
</feature>
<gene>
    <name evidence="3" type="ORF">RF11_00892</name>
</gene>
<keyword evidence="2" id="KW-0812">Transmembrane</keyword>
<dbReference type="EMBL" id="JWZT01001937">
    <property type="protein sequence ID" value="KII70901.1"/>
    <property type="molecule type" value="Genomic_DNA"/>
</dbReference>
<dbReference type="AlphaFoldDB" id="A0A0C2MU98"/>
<keyword evidence="2" id="KW-1133">Transmembrane helix</keyword>
<dbReference type="Proteomes" id="UP000031668">
    <property type="component" value="Unassembled WGS sequence"/>
</dbReference>
<keyword evidence="2" id="KW-0472">Membrane</keyword>
<feature type="region of interest" description="Disordered" evidence="1">
    <location>
        <begin position="179"/>
        <end position="242"/>
    </location>
</feature>
<sequence>MELVDINHITWTIIKCSCLDKEDEIEISRCGLSSGMTGQVASNTLKFSYLFTLNKKTDYFLPKYAASICSSNGCIEHFEIKWNSVNINFQNSIRKYNVISKRINILDVNPQTEKPDLGNPFESNNTTYVTNHVNESSTNIMMSSVTTQSSEEPIVTEEPVLIVYTAIKEIPLAHMMASGNREISSKSSGTESSTESETTISTNTGETALSTQSSDQTKQSTQSVTRISTNSGPNNPITQSSMTKITRSASEKKQEHTTVYSEATDSYDLGFTMKKDSWPINDMLLIGFVVVTVSLLFYDIKVRRKISGHLRSSIFRV</sequence>
<organism evidence="3 4">
    <name type="scientific">Thelohanellus kitauei</name>
    <name type="common">Myxosporean</name>
    <dbReference type="NCBI Taxonomy" id="669202"/>
    <lineage>
        <taxon>Eukaryota</taxon>
        <taxon>Metazoa</taxon>
        <taxon>Cnidaria</taxon>
        <taxon>Myxozoa</taxon>
        <taxon>Myxosporea</taxon>
        <taxon>Bivalvulida</taxon>
        <taxon>Platysporina</taxon>
        <taxon>Myxobolidae</taxon>
        <taxon>Thelohanellus</taxon>
    </lineage>
</organism>
<evidence type="ECO:0000256" key="2">
    <source>
        <dbReference type="SAM" id="Phobius"/>
    </source>
</evidence>
<reference evidence="3 4" key="1">
    <citation type="journal article" date="2014" name="Genome Biol. Evol.">
        <title>The genome of the myxosporean Thelohanellus kitauei shows adaptations to nutrient acquisition within its fish host.</title>
        <authorList>
            <person name="Yang Y."/>
            <person name="Xiong J."/>
            <person name="Zhou Z."/>
            <person name="Huo F."/>
            <person name="Miao W."/>
            <person name="Ran C."/>
            <person name="Liu Y."/>
            <person name="Zhang J."/>
            <person name="Feng J."/>
            <person name="Wang M."/>
            <person name="Wang M."/>
            <person name="Wang L."/>
            <person name="Yao B."/>
        </authorList>
    </citation>
    <scope>NUCLEOTIDE SEQUENCE [LARGE SCALE GENOMIC DNA]</scope>
    <source>
        <strain evidence="3">Wuqing</strain>
    </source>
</reference>
<keyword evidence="4" id="KW-1185">Reference proteome</keyword>
<evidence type="ECO:0000313" key="3">
    <source>
        <dbReference type="EMBL" id="KII70901.1"/>
    </source>
</evidence>
<feature type="compositionally biased region" description="Polar residues" evidence="1">
    <location>
        <begin position="226"/>
        <end position="242"/>
    </location>
</feature>
<evidence type="ECO:0000313" key="4">
    <source>
        <dbReference type="Proteomes" id="UP000031668"/>
    </source>
</evidence>
<comment type="caution">
    <text evidence="3">The sequence shown here is derived from an EMBL/GenBank/DDBJ whole genome shotgun (WGS) entry which is preliminary data.</text>
</comment>